<dbReference type="RefSeq" id="WP_259093149.1">
    <property type="nucleotide sequence ID" value="NZ_BAAAZC010000030.1"/>
</dbReference>
<gene>
    <name evidence="4" type="ORF">GCM10022210_46290</name>
</gene>
<organism evidence="4 5">
    <name type="scientific">Mucilaginibacter dorajii</name>
    <dbReference type="NCBI Taxonomy" id="692994"/>
    <lineage>
        <taxon>Bacteria</taxon>
        <taxon>Pseudomonadati</taxon>
        <taxon>Bacteroidota</taxon>
        <taxon>Sphingobacteriia</taxon>
        <taxon>Sphingobacteriales</taxon>
        <taxon>Sphingobacteriaceae</taxon>
        <taxon>Mucilaginibacter</taxon>
    </lineage>
</organism>
<feature type="domain" description="Peptidase M16 C-terminal" evidence="3">
    <location>
        <begin position="186"/>
        <end position="353"/>
    </location>
</feature>
<name>A0ABP7QVX5_9SPHI</name>
<feature type="domain" description="Peptidase M16 N-terminal" evidence="2">
    <location>
        <begin position="69"/>
        <end position="174"/>
    </location>
</feature>
<dbReference type="PANTHER" id="PTHR11851">
    <property type="entry name" value="METALLOPROTEASE"/>
    <property type="match status" value="1"/>
</dbReference>
<evidence type="ECO:0000259" key="3">
    <source>
        <dbReference type="Pfam" id="PF05193"/>
    </source>
</evidence>
<accession>A0ABP7QVX5</accession>
<feature type="chain" id="PRO_5046301983" description="Insulinase family protein" evidence="1">
    <location>
        <begin position="21"/>
        <end position="436"/>
    </location>
</feature>
<dbReference type="PANTHER" id="PTHR11851:SF224">
    <property type="entry name" value="PROCESSING PROTEASE"/>
    <property type="match status" value="1"/>
</dbReference>
<feature type="signal peptide" evidence="1">
    <location>
        <begin position="1"/>
        <end position="20"/>
    </location>
</feature>
<evidence type="ECO:0000256" key="1">
    <source>
        <dbReference type="SAM" id="SignalP"/>
    </source>
</evidence>
<dbReference type="InterPro" id="IPR050361">
    <property type="entry name" value="MPP/UQCRC_Complex"/>
</dbReference>
<dbReference type="Gene3D" id="3.30.830.10">
    <property type="entry name" value="Metalloenzyme, LuxS/M16 peptidase-like"/>
    <property type="match status" value="2"/>
</dbReference>
<dbReference type="EMBL" id="BAAAZC010000030">
    <property type="protein sequence ID" value="GAA3988204.1"/>
    <property type="molecule type" value="Genomic_DNA"/>
</dbReference>
<dbReference type="InterPro" id="IPR011249">
    <property type="entry name" value="Metalloenz_LuxS/M16"/>
</dbReference>
<dbReference type="Pfam" id="PF00675">
    <property type="entry name" value="Peptidase_M16"/>
    <property type="match status" value="1"/>
</dbReference>
<proteinExistence type="predicted"/>
<evidence type="ECO:0000259" key="2">
    <source>
        <dbReference type="Pfam" id="PF00675"/>
    </source>
</evidence>
<sequence length="436" mass="48566">MKKILTTILLTCASLSVTLAQTETTSFDVDGIKVIFKPTVKEIINVRMYYRGGVNNYPASQAGIETFALEATNECGTKKYSGNVYRDLSDKYGVNVGSEAEYDYGNIQMECVSKYFSQGWDLFTEAIVNPVFDAGEVELLRSKIIAKIKEQQSNPDKRVEQLLLQSAFEGTPYATDPNGTEEIMSKLTAADLKTYYTSLLNKNRMFIVVAGKISKEELIAKIKASFAGLPSKPYTPVTLQEPIWNDYKVVKEDRSLQTNYINAIMNAPAYNSPDYIPYRVGISALGGSLFSEIRTRLNLSYDPGTYSVMQQMPYGIMYVSTTNPKEAVLAMNREVKKVLGYGLSPEGLQHIKSSFITSNYIKQQSTASITGSLGLSEILGGWQIAEDLPKEIEKVTTEQINQALYKYVVGLRWSYLGDPQKAAETADAFKKVIRND</sequence>
<keyword evidence="1" id="KW-0732">Signal</keyword>
<dbReference type="InterPro" id="IPR011765">
    <property type="entry name" value="Pept_M16_N"/>
</dbReference>
<protein>
    <recommendedName>
        <fullName evidence="6">Insulinase family protein</fullName>
    </recommendedName>
</protein>
<evidence type="ECO:0008006" key="6">
    <source>
        <dbReference type="Google" id="ProtNLM"/>
    </source>
</evidence>
<evidence type="ECO:0000313" key="5">
    <source>
        <dbReference type="Proteomes" id="UP001500742"/>
    </source>
</evidence>
<reference evidence="5" key="1">
    <citation type="journal article" date="2019" name="Int. J. Syst. Evol. Microbiol.">
        <title>The Global Catalogue of Microorganisms (GCM) 10K type strain sequencing project: providing services to taxonomists for standard genome sequencing and annotation.</title>
        <authorList>
            <consortium name="The Broad Institute Genomics Platform"/>
            <consortium name="The Broad Institute Genome Sequencing Center for Infectious Disease"/>
            <person name="Wu L."/>
            <person name="Ma J."/>
        </authorList>
    </citation>
    <scope>NUCLEOTIDE SEQUENCE [LARGE SCALE GENOMIC DNA]</scope>
    <source>
        <strain evidence="5">JCM 16601</strain>
    </source>
</reference>
<evidence type="ECO:0000313" key="4">
    <source>
        <dbReference type="EMBL" id="GAA3988204.1"/>
    </source>
</evidence>
<dbReference type="InterPro" id="IPR007863">
    <property type="entry name" value="Peptidase_M16_C"/>
</dbReference>
<dbReference type="SUPFAM" id="SSF63411">
    <property type="entry name" value="LuxS/MPP-like metallohydrolase"/>
    <property type="match status" value="2"/>
</dbReference>
<dbReference type="Pfam" id="PF05193">
    <property type="entry name" value="Peptidase_M16_C"/>
    <property type="match status" value="1"/>
</dbReference>
<comment type="caution">
    <text evidence="4">The sequence shown here is derived from an EMBL/GenBank/DDBJ whole genome shotgun (WGS) entry which is preliminary data.</text>
</comment>
<keyword evidence="5" id="KW-1185">Reference proteome</keyword>
<dbReference type="Proteomes" id="UP001500742">
    <property type="component" value="Unassembled WGS sequence"/>
</dbReference>